<name>A0A6G0U3F7_APHGL</name>
<gene>
    <name evidence="1" type="ORF">AGLY_002723</name>
</gene>
<dbReference type="Proteomes" id="UP000475862">
    <property type="component" value="Unassembled WGS sequence"/>
</dbReference>
<dbReference type="EMBL" id="VYZN01000009">
    <property type="protein sequence ID" value="KAE9542812.1"/>
    <property type="molecule type" value="Genomic_DNA"/>
</dbReference>
<proteinExistence type="predicted"/>
<dbReference type="AlphaFoldDB" id="A0A6G0U3F7"/>
<evidence type="ECO:0000313" key="2">
    <source>
        <dbReference type="Proteomes" id="UP000475862"/>
    </source>
</evidence>
<accession>A0A6G0U3F7</accession>
<organism evidence="1 2">
    <name type="scientific">Aphis glycines</name>
    <name type="common">Soybean aphid</name>
    <dbReference type="NCBI Taxonomy" id="307491"/>
    <lineage>
        <taxon>Eukaryota</taxon>
        <taxon>Metazoa</taxon>
        <taxon>Ecdysozoa</taxon>
        <taxon>Arthropoda</taxon>
        <taxon>Hexapoda</taxon>
        <taxon>Insecta</taxon>
        <taxon>Pterygota</taxon>
        <taxon>Neoptera</taxon>
        <taxon>Paraneoptera</taxon>
        <taxon>Hemiptera</taxon>
        <taxon>Sternorrhyncha</taxon>
        <taxon>Aphidomorpha</taxon>
        <taxon>Aphidoidea</taxon>
        <taxon>Aphididae</taxon>
        <taxon>Aphidini</taxon>
        <taxon>Aphis</taxon>
        <taxon>Aphis</taxon>
    </lineage>
</organism>
<comment type="caution">
    <text evidence="1">The sequence shown here is derived from an EMBL/GenBank/DDBJ whole genome shotgun (WGS) entry which is preliminary data.</text>
</comment>
<protein>
    <submittedName>
        <fullName evidence="1">Uncharacterized protein</fullName>
    </submittedName>
</protein>
<sequence length="171" mass="19469">MKPLLMGHGPFPPKTKKVSRSIVNWIINENVTSPTIGKFLRGTGRPSIQTCVLYKCISGRYFVSSLKNRDEKQNIVHKFEPYVLTQKTEIKKPQCMMLLTIHIIIQPSVFLQAMFLQYMVYDVQILHSSRSMDLEPPPKSPIKKLCLGGSGISCGWNSSPIISGRLWLKHR</sequence>
<keyword evidence="2" id="KW-1185">Reference proteome</keyword>
<evidence type="ECO:0000313" key="1">
    <source>
        <dbReference type="EMBL" id="KAE9542812.1"/>
    </source>
</evidence>
<reference evidence="1 2" key="1">
    <citation type="submission" date="2019-08" db="EMBL/GenBank/DDBJ databases">
        <title>The genome of the soybean aphid Biotype 1, its phylome, world population structure and adaptation to the North American continent.</title>
        <authorList>
            <person name="Giordano R."/>
            <person name="Donthu R.K."/>
            <person name="Hernandez A.G."/>
            <person name="Wright C.L."/>
            <person name="Zimin A.V."/>
        </authorList>
    </citation>
    <scope>NUCLEOTIDE SEQUENCE [LARGE SCALE GENOMIC DNA]</scope>
    <source>
        <tissue evidence="1">Whole aphids</tissue>
    </source>
</reference>